<dbReference type="PRINTS" id="PR00083">
    <property type="entry name" value="HOLDHDRGNASE"/>
</dbReference>
<evidence type="ECO:0000256" key="5">
    <source>
        <dbReference type="ARBA" id="ARBA00022605"/>
    </source>
</evidence>
<comment type="cofactor">
    <cofactor evidence="12 17">
        <name>Zn(2+)</name>
        <dbReference type="ChEBI" id="CHEBI:29105"/>
    </cofactor>
    <text evidence="12 17">Binds 1 zinc ion per subunit.</text>
</comment>
<keyword evidence="10 12" id="KW-0368">Histidine biosynthesis</keyword>
<feature type="binding site" evidence="12 16">
    <location>
        <position position="356"/>
    </location>
    <ligand>
        <name>substrate</name>
    </ligand>
</feature>
<dbReference type="InterPro" id="IPR022695">
    <property type="entry name" value="Histidinol_DH_monofunct"/>
</dbReference>
<dbReference type="PIRSF" id="PIRSF000099">
    <property type="entry name" value="Histidinol_dh"/>
    <property type="match status" value="1"/>
</dbReference>
<feature type="binding site" evidence="12 17">
    <location>
        <position position="255"/>
    </location>
    <ligand>
        <name>Zn(2+)</name>
        <dbReference type="ChEBI" id="CHEBI:29105"/>
    </ligand>
</feature>
<evidence type="ECO:0000256" key="8">
    <source>
        <dbReference type="ARBA" id="ARBA00023002"/>
    </source>
</evidence>
<dbReference type="GO" id="GO:0000105">
    <property type="term" value="P:L-histidine biosynthetic process"/>
    <property type="evidence" value="ECO:0007669"/>
    <property type="project" value="UniProtKB-UniRule"/>
</dbReference>
<dbReference type="OrthoDB" id="9805269at2"/>
<evidence type="ECO:0000256" key="2">
    <source>
        <dbReference type="ARBA" id="ARBA00004940"/>
    </source>
</evidence>
<dbReference type="FunFam" id="3.40.50.1980:FF:000002">
    <property type="entry name" value="Histidinol dehydrogenase, chloroplastic"/>
    <property type="match status" value="1"/>
</dbReference>
<dbReference type="UniPathway" id="UPA00031">
    <property type="reaction ID" value="UER00014"/>
</dbReference>
<sequence>MKIIRYPDRAQWADIVRRPQPENAQIDTVVKCILDDVKQYGDSAVIKYEEQFDHVQLSTLAVSAAEMDEAERLVAPELKAAIKLAHRNIEKFHAAQHFEGQKIETLKGVTCWQKSVPIERVGLYIPGGTAPLFSTVLMLATPAKIADCKEIVLCTPPDKTGKVHPAILFAAQTAGVNTLFKVGGVQAIGAMAYGTQTIPQVYKIFGPGNRYVMTAKQQVSLHQTAIDMPAGPSEVCVIADETSTAAFVAADLLSQAEHGTDSQVLLITTSEELLKEVESEINQQLMQLPRKTIAEKALANSLFVLVKDDNEAMALSNAYAPEHLIIATCNYNELATKVINAGSVFLGKYACESAGDYASGTNHTLPTHGYARAYSGVNLDSYQRKITFQQLDEAGITSIGRAVEAMAEAEQLQAHKQAMSIRIQSLQKSGSQKQ</sequence>
<evidence type="ECO:0000256" key="17">
    <source>
        <dbReference type="PIRSR" id="PIRSR000099-4"/>
    </source>
</evidence>
<comment type="pathway">
    <text evidence="2 12">Amino-acid biosynthesis; L-histidine biosynthesis; L-histidine from 5-phospho-alpha-D-ribose 1-diphosphate: step 9/9.</text>
</comment>
<comment type="function">
    <text evidence="1 12">Catalyzes the sequential NAD-dependent oxidations of L-histidinol to L-histidinaldehyde and then to L-histidine.</text>
</comment>
<evidence type="ECO:0000256" key="7">
    <source>
        <dbReference type="ARBA" id="ARBA00022833"/>
    </source>
</evidence>
<feature type="active site" description="Proton acceptor" evidence="12 14">
    <location>
        <position position="323"/>
    </location>
</feature>
<comment type="caution">
    <text evidence="19">The sequence shown here is derived from an EMBL/GenBank/DDBJ whole genome shotgun (WGS) entry which is preliminary data.</text>
</comment>
<keyword evidence="6 12" id="KW-0479">Metal-binding</keyword>
<dbReference type="InterPro" id="IPR012131">
    <property type="entry name" value="Hstdl_DH"/>
</dbReference>
<evidence type="ECO:0000256" key="6">
    <source>
        <dbReference type="ARBA" id="ARBA00022723"/>
    </source>
</evidence>
<dbReference type="EC" id="1.1.1.23" evidence="4 12"/>
<evidence type="ECO:0000256" key="4">
    <source>
        <dbReference type="ARBA" id="ARBA00012965"/>
    </source>
</evidence>
<dbReference type="NCBIfam" id="TIGR00069">
    <property type="entry name" value="hisD"/>
    <property type="match status" value="1"/>
</dbReference>
<dbReference type="GO" id="GO:0051287">
    <property type="term" value="F:NAD binding"/>
    <property type="evidence" value="ECO:0007669"/>
    <property type="project" value="InterPro"/>
</dbReference>
<feature type="binding site" evidence="12 17">
    <location>
        <position position="356"/>
    </location>
    <ligand>
        <name>Zn(2+)</name>
        <dbReference type="ChEBI" id="CHEBI:29105"/>
    </ligand>
</feature>
<feature type="binding site" evidence="12 16">
    <location>
        <position position="255"/>
    </location>
    <ligand>
        <name>substrate</name>
    </ligand>
</feature>
<evidence type="ECO:0000313" key="19">
    <source>
        <dbReference type="EMBL" id="EKY01127.1"/>
    </source>
</evidence>
<dbReference type="InterPro" id="IPR016161">
    <property type="entry name" value="Ald_DH/histidinol_DH"/>
</dbReference>
<keyword evidence="7 12" id="KW-0862">Zinc</keyword>
<feature type="binding site" evidence="12 17">
    <location>
        <position position="415"/>
    </location>
    <ligand>
        <name>Zn(2+)</name>
        <dbReference type="ChEBI" id="CHEBI:29105"/>
    </ligand>
</feature>
<comment type="catalytic activity">
    <reaction evidence="11 12">
        <text>L-histidinol + 2 NAD(+) + H2O = L-histidine + 2 NADH + 3 H(+)</text>
        <dbReference type="Rhea" id="RHEA:20641"/>
        <dbReference type="ChEBI" id="CHEBI:15377"/>
        <dbReference type="ChEBI" id="CHEBI:15378"/>
        <dbReference type="ChEBI" id="CHEBI:57540"/>
        <dbReference type="ChEBI" id="CHEBI:57595"/>
        <dbReference type="ChEBI" id="CHEBI:57699"/>
        <dbReference type="ChEBI" id="CHEBI:57945"/>
        <dbReference type="EC" id="1.1.1.23"/>
    </reaction>
</comment>
<dbReference type="PANTHER" id="PTHR21256:SF2">
    <property type="entry name" value="HISTIDINE BIOSYNTHESIS TRIFUNCTIONAL PROTEIN"/>
    <property type="match status" value="1"/>
</dbReference>
<proteinExistence type="inferred from homology"/>
<dbReference type="EMBL" id="AMEP01000075">
    <property type="protein sequence ID" value="EKY01127.1"/>
    <property type="molecule type" value="Genomic_DNA"/>
</dbReference>
<evidence type="ECO:0000256" key="10">
    <source>
        <dbReference type="ARBA" id="ARBA00023102"/>
    </source>
</evidence>
<dbReference type="HAMAP" id="MF_01024">
    <property type="entry name" value="HisD"/>
    <property type="match status" value="1"/>
</dbReference>
<dbReference type="RefSeq" id="WP_009162327.1">
    <property type="nucleotide sequence ID" value="NZ_KB290991.1"/>
</dbReference>
<dbReference type="PATRIC" id="fig|1127699.3.peg.1026"/>
<evidence type="ECO:0000256" key="3">
    <source>
        <dbReference type="ARBA" id="ARBA00010178"/>
    </source>
</evidence>
<evidence type="ECO:0000256" key="11">
    <source>
        <dbReference type="ARBA" id="ARBA00049489"/>
    </source>
</evidence>
<evidence type="ECO:0000256" key="15">
    <source>
        <dbReference type="PIRSR" id="PIRSR000099-2"/>
    </source>
</evidence>
<dbReference type="CDD" id="cd06572">
    <property type="entry name" value="Histidinol_dh"/>
    <property type="match status" value="1"/>
</dbReference>
<keyword evidence="5 12" id="KW-0028">Amino-acid biosynthesis</keyword>
<evidence type="ECO:0000313" key="20">
    <source>
        <dbReference type="Proteomes" id="UP000010433"/>
    </source>
</evidence>
<dbReference type="GO" id="GO:0004399">
    <property type="term" value="F:histidinol dehydrogenase activity"/>
    <property type="evidence" value="ECO:0007669"/>
    <property type="project" value="UniProtKB-UniRule"/>
</dbReference>
<feature type="active site" description="Proton acceptor" evidence="12 14">
    <location>
        <position position="322"/>
    </location>
</feature>
<keyword evidence="9 12" id="KW-0520">NAD</keyword>
<dbReference type="Pfam" id="PF00815">
    <property type="entry name" value="Histidinol_dh"/>
    <property type="match status" value="1"/>
</dbReference>
<feature type="binding site" evidence="12 17">
    <location>
        <position position="258"/>
    </location>
    <ligand>
        <name>Zn(2+)</name>
        <dbReference type="ChEBI" id="CHEBI:29105"/>
    </ligand>
</feature>
<feature type="binding site" evidence="12 16">
    <location>
        <position position="415"/>
    </location>
    <ligand>
        <name>substrate</name>
    </ligand>
</feature>
<reference evidence="19 20" key="1">
    <citation type="submission" date="2012-05" db="EMBL/GenBank/DDBJ databases">
        <authorList>
            <person name="Weinstock G."/>
            <person name="Sodergren E."/>
            <person name="Lobos E.A."/>
            <person name="Fulton L."/>
            <person name="Fulton R."/>
            <person name="Courtney L."/>
            <person name="Fronick C."/>
            <person name="O'Laughlin M."/>
            <person name="Godfrey J."/>
            <person name="Wilson R.M."/>
            <person name="Miner T."/>
            <person name="Farmer C."/>
            <person name="Delehaunty K."/>
            <person name="Cordes M."/>
            <person name="Minx P."/>
            <person name="Tomlinson C."/>
            <person name="Chen J."/>
            <person name="Wollam A."/>
            <person name="Pepin K.H."/>
            <person name="Bhonagiri V."/>
            <person name="Zhang X."/>
            <person name="Suruliraj S."/>
            <person name="Warren W."/>
            <person name="Mitreva M."/>
            <person name="Mardis E.R."/>
            <person name="Wilson R.K."/>
        </authorList>
    </citation>
    <scope>NUCLEOTIDE SEQUENCE [LARGE SCALE GENOMIC DNA]</scope>
    <source>
        <strain evidence="19 20">F0055</strain>
    </source>
</reference>
<feature type="binding site" evidence="12 16">
    <location>
        <position position="233"/>
    </location>
    <ligand>
        <name>substrate</name>
    </ligand>
</feature>
<accession>L1ND44</accession>
<dbReference type="PANTHER" id="PTHR21256">
    <property type="entry name" value="HISTIDINOL DEHYDROGENASE HDH"/>
    <property type="match status" value="1"/>
</dbReference>
<organism evidence="19 20">
    <name type="scientific">Hoylesella saccharolytica F0055</name>
    <dbReference type="NCBI Taxonomy" id="1127699"/>
    <lineage>
        <taxon>Bacteria</taxon>
        <taxon>Pseudomonadati</taxon>
        <taxon>Bacteroidota</taxon>
        <taxon>Bacteroidia</taxon>
        <taxon>Bacteroidales</taxon>
        <taxon>Prevotellaceae</taxon>
        <taxon>Hoylesella</taxon>
    </lineage>
</organism>
<dbReference type="HOGENOM" id="CLU_006732_3_0_10"/>
<feature type="binding site" evidence="12 16">
    <location>
        <position position="323"/>
    </location>
    <ligand>
        <name>substrate</name>
    </ligand>
</feature>
<evidence type="ECO:0000256" key="16">
    <source>
        <dbReference type="PIRSR" id="PIRSR000099-3"/>
    </source>
</evidence>
<keyword evidence="20" id="KW-1185">Reference proteome</keyword>
<dbReference type="PROSITE" id="PS00611">
    <property type="entry name" value="HISOL_DEHYDROGENASE"/>
    <property type="match status" value="1"/>
</dbReference>
<feature type="binding site" evidence="12 15">
    <location>
        <position position="209"/>
    </location>
    <ligand>
        <name>NAD(+)</name>
        <dbReference type="ChEBI" id="CHEBI:57540"/>
    </ligand>
</feature>
<evidence type="ECO:0000256" key="1">
    <source>
        <dbReference type="ARBA" id="ARBA00003850"/>
    </source>
</evidence>
<dbReference type="FunFam" id="3.40.50.1980:FF:000001">
    <property type="entry name" value="Histidinol dehydrogenase"/>
    <property type="match status" value="1"/>
</dbReference>
<gene>
    <name evidence="12" type="primary">hisD</name>
    <name evidence="19" type="ORF">HMPREF9151_01111</name>
</gene>
<evidence type="ECO:0000256" key="18">
    <source>
        <dbReference type="RuleBase" id="RU004175"/>
    </source>
</evidence>
<feature type="binding site" evidence="12 15">
    <location>
        <position position="186"/>
    </location>
    <ligand>
        <name>NAD(+)</name>
        <dbReference type="ChEBI" id="CHEBI:57540"/>
    </ligand>
</feature>
<protein>
    <recommendedName>
        <fullName evidence="4 12">Histidinol dehydrogenase</fullName>
        <shortName evidence="12">HDH</shortName>
        <ecNumber evidence="4 12">1.1.1.23</ecNumber>
    </recommendedName>
</protein>
<name>L1ND44_9BACT</name>
<dbReference type="Gene3D" id="3.40.50.1980">
    <property type="entry name" value="Nitrogenase molybdenum iron protein domain"/>
    <property type="match status" value="2"/>
</dbReference>
<dbReference type="STRING" id="1127699.HMPREF9151_01111"/>
<feature type="binding site" evidence="12 15">
    <location>
        <position position="124"/>
    </location>
    <ligand>
        <name>NAD(+)</name>
        <dbReference type="ChEBI" id="CHEBI:57540"/>
    </ligand>
</feature>
<dbReference type="Gene3D" id="1.20.5.1300">
    <property type="match status" value="1"/>
</dbReference>
<evidence type="ECO:0000256" key="13">
    <source>
        <dbReference type="PIRNR" id="PIRNR000099"/>
    </source>
</evidence>
<dbReference type="SUPFAM" id="SSF53720">
    <property type="entry name" value="ALDH-like"/>
    <property type="match status" value="1"/>
</dbReference>
<dbReference type="GO" id="GO:0005829">
    <property type="term" value="C:cytosol"/>
    <property type="evidence" value="ECO:0007669"/>
    <property type="project" value="TreeGrafter"/>
</dbReference>
<feature type="binding site" evidence="12 16">
    <location>
        <position position="258"/>
    </location>
    <ligand>
        <name>substrate</name>
    </ligand>
</feature>
<evidence type="ECO:0000256" key="9">
    <source>
        <dbReference type="ARBA" id="ARBA00023027"/>
    </source>
</evidence>
<comment type="similarity">
    <text evidence="3 12 13 18">Belongs to the histidinol dehydrogenase family.</text>
</comment>
<keyword evidence="8 12" id="KW-0560">Oxidoreductase</keyword>
<evidence type="ECO:0000256" key="12">
    <source>
        <dbReference type="HAMAP-Rule" id="MF_01024"/>
    </source>
</evidence>
<dbReference type="GO" id="GO:0008270">
    <property type="term" value="F:zinc ion binding"/>
    <property type="evidence" value="ECO:0007669"/>
    <property type="project" value="UniProtKB-UniRule"/>
</dbReference>
<evidence type="ECO:0000256" key="14">
    <source>
        <dbReference type="PIRSR" id="PIRSR000099-1"/>
    </source>
</evidence>
<feature type="binding site" evidence="12 16">
    <location>
        <position position="410"/>
    </location>
    <ligand>
        <name>substrate</name>
    </ligand>
</feature>
<dbReference type="Proteomes" id="UP000010433">
    <property type="component" value="Unassembled WGS sequence"/>
</dbReference>
<dbReference type="AlphaFoldDB" id="L1ND44"/>
<dbReference type="InterPro" id="IPR001692">
    <property type="entry name" value="Histidinol_DH_CS"/>
</dbReference>